<proteinExistence type="predicted"/>
<comment type="caution">
    <text evidence="1">The sequence shown here is derived from an EMBL/GenBank/DDBJ whole genome shotgun (WGS) entry which is preliminary data.</text>
</comment>
<evidence type="ECO:0000313" key="2">
    <source>
        <dbReference type="Proteomes" id="UP000294881"/>
    </source>
</evidence>
<dbReference type="Gene3D" id="2.70.98.10">
    <property type="match status" value="1"/>
</dbReference>
<dbReference type="Pfam" id="PF01263">
    <property type="entry name" value="Aldose_epim"/>
    <property type="match status" value="1"/>
</dbReference>
<dbReference type="InterPro" id="IPR014718">
    <property type="entry name" value="GH-type_carb-bd"/>
</dbReference>
<dbReference type="InterPro" id="IPR037481">
    <property type="entry name" value="LacX"/>
</dbReference>
<dbReference type="GO" id="GO:0016853">
    <property type="term" value="F:isomerase activity"/>
    <property type="evidence" value="ECO:0007669"/>
    <property type="project" value="InterPro"/>
</dbReference>
<dbReference type="InterPro" id="IPR011013">
    <property type="entry name" value="Gal_mutarotase_sf_dom"/>
</dbReference>
<organism evidence="1 2">
    <name type="scientific">Camelimonas lactis</name>
    <dbReference type="NCBI Taxonomy" id="659006"/>
    <lineage>
        <taxon>Bacteria</taxon>
        <taxon>Pseudomonadati</taxon>
        <taxon>Pseudomonadota</taxon>
        <taxon>Alphaproteobacteria</taxon>
        <taxon>Hyphomicrobiales</taxon>
        <taxon>Chelatococcaceae</taxon>
        <taxon>Camelimonas</taxon>
    </lineage>
</organism>
<evidence type="ECO:0000313" key="1">
    <source>
        <dbReference type="EMBL" id="TCO13403.1"/>
    </source>
</evidence>
<dbReference type="Proteomes" id="UP000294881">
    <property type="component" value="Unassembled WGS sequence"/>
</dbReference>
<gene>
    <name evidence="1" type="ORF">EV666_106115</name>
</gene>
<dbReference type="CDD" id="cd09024">
    <property type="entry name" value="Aldose_epim_lacX"/>
    <property type="match status" value="1"/>
</dbReference>
<dbReference type="SUPFAM" id="SSF74650">
    <property type="entry name" value="Galactose mutarotase-like"/>
    <property type="match status" value="1"/>
</dbReference>
<accession>A0A4R2GSR3</accession>
<dbReference type="EMBL" id="SLWL01000006">
    <property type="protein sequence ID" value="TCO13403.1"/>
    <property type="molecule type" value="Genomic_DNA"/>
</dbReference>
<dbReference type="PANTHER" id="PTHR11122:SF13">
    <property type="entry name" value="GLUCOSE-6-PHOSPHATE 1-EPIMERASE"/>
    <property type="match status" value="1"/>
</dbReference>
<dbReference type="InterPro" id="IPR008183">
    <property type="entry name" value="Aldose_1/G6P_1-epimerase"/>
</dbReference>
<dbReference type="AlphaFoldDB" id="A0A4R2GSR3"/>
<dbReference type="GO" id="GO:0005975">
    <property type="term" value="P:carbohydrate metabolic process"/>
    <property type="evidence" value="ECO:0007669"/>
    <property type="project" value="InterPro"/>
</dbReference>
<reference evidence="1 2" key="1">
    <citation type="submission" date="2019-03" db="EMBL/GenBank/DDBJ databases">
        <title>Genomic Encyclopedia of Type Strains, Phase IV (KMG-IV): sequencing the most valuable type-strain genomes for metagenomic binning, comparative biology and taxonomic classification.</title>
        <authorList>
            <person name="Goeker M."/>
        </authorList>
    </citation>
    <scope>NUCLEOTIDE SEQUENCE [LARGE SCALE GENOMIC DNA]</scope>
    <source>
        <strain evidence="1 2">DSM 22958</strain>
    </source>
</reference>
<sequence>MRGNMRAANDDRIHISAAGVAAEIDPFGAELGVLRDGDGRDLLYDGNPRWWTGRAPLLFPVVGALAGGAYRLGRELWRLPQHGFARHSQFNVEAREPASVTLRLRENEETRGVYPFPFQLDVTYAVADAALSVRARVTNRGRRPMPVALGFHPAFRWPLPYGGAREEHELEFGAPEPGKVFRPDGDGLLIGPRRTPVGADGRLPLNDDLFVDGAVVFKELASQRVTYGVRGQRRIVVDFAGMPSLGVWSKPGAQAPFVCVEPWQGYADDAPLPGDPPKPRDLFDRPGMIELAPGQSHAFGMRVSLVDA</sequence>
<keyword evidence="2" id="KW-1185">Reference proteome</keyword>
<name>A0A4R2GSR3_9HYPH</name>
<dbReference type="PANTHER" id="PTHR11122">
    <property type="entry name" value="APOSPORY-ASSOCIATED PROTEIN C-RELATED"/>
    <property type="match status" value="1"/>
</dbReference>
<dbReference type="GO" id="GO:0030246">
    <property type="term" value="F:carbohydrate binding"/>
    <property type="evidence" value="ECO:0007669"/>
    <property type="project" value="InterPro"/>
</dbReference>
<protein>
    <submittedName>
        <fullName evidence="1">Galactose mutarotase-like enzyme</fullName>
    </submittedName>
</protein>